<keyword evidence="2" id="KW-1185">Reference proteome</keyword>
<gene>
    <name evidence="1" type="ORF">GIB67_008827</name>
</gene>
<reference evidence="1 2" key="1">
    <citation type="journal article" date="2020" name="IScience">
        <title>Genome Sequencing of the Endangered Kingdonia uniflora (Circaeasteraceae, Ranunculales) Reveals Potential Mechanisms of Evolutionary Specialization.</title>
        <authorList>
            <person name="Sun Y."/>
            <person name="Deng T."/>
            <person name="Zhang A."/>
            <person name="Moore M.J."/>
            <person name="Landis J.B."/>
            <person name="Lin N."/>
            <person name="Zhang H."/>
            <person name="Zhang X."/>
            <person name="Huang J."/>
            <person name="Zhang X."/>
            <person name="Sun H."/>
            <person name="Wang H."/>
        </authorList>
    </citation>
    <scope>NUCLEOTIDE SEQUENCE [LARGE SCALE GENOMIC DNA]</scope>
    <source>
        <strain evidence="1">TB1705</strain>
        <tissue evidence="1">Leaf</tissue>
    </source>
</reference>
<dbReference type="AlphaFoldDB" id="A0A7J7LV37"/>
<name>A0A7J7LV37_9MAGN</name>
<evidence type="ECO:0000313" key="2">
    <source>
        <dbReference type="Proteomes" id="UP000541444"/>
    </source>
</evidence>
<dbReference type="EMBL" id="JACGCM010001965">
    <property type="protein sequence ID" value="KAF6146541.1"/>
    <property type="molecule type" value="Genomic_DNA"/>
</dbReference>
<comment type="caution">
    <text evidence="1">The sequence shown here is derived from an EMBL/GenBank/DDBJ whole genome shotgun (WGS) entry which is preliminary data.</text>
</comment>
<dbReference type="Proteomes" id="UP000541444">
    <property type="component" value="Unassembled WGS sequence"/>
</dbReference>
<proteinExistence type="predicted"/>
<organism evidence="1 2">
    <name type="scientific">Kingdonia uniflora</name>
    <dbReference type="NCBI Taxonomy" id="39325"/>
    <lineage>
        <taxon>Eukaryota</taxon>
        <taxon>Viridiplantae</taxon>
        <taxon>Streptophyta</taxon>
        <taxon>Embryophyta</taxon>
        <taxon>Tracheophyta</taxon>
        <taxon>Spermatophyta</taxon>
        <taxon>Magnoliopsida</taxon>
        <taxon>Ranunculales</taxon>
        <taxon>Circaeasteraceae</taxon>
        <taxon>Kingdonia</taxon>
    </lineage>
</organism>
<sequence>MYGIEKAFIKGCPVSDHGMKVIAVGYLNFVKVKVKKCTGVTCEGEDWLRANKGSLAANLDTAANEPLDIYPSDVVVVEYKGLISHIGAKADTASSRNDRYFSGHFGFGLSFDLEYIEDLAISLHLCRVWRLVRICVESRGYFAFVYGLAVTSYLFRF</sequence>
<dbReference type="OrthoDB" id="423607at2759"/>
<protein>
    <submittedName>
        <fullName evidence="1">Uncharacterized protein</fullName>
    </submittedName>
</protein>
<accession>A0A7J7LV37</accession>
<evidence type="ECO:0000313" key="1">
    <source>
        <dbReference type="EMBL" id="KAF6146541.1"/>
    </source>
</evidence>